<dbReference type="AlphaFoldDB" id="A0ABD0SEV1"/>
<feature type="compositionally biased region" description="Polar residues" evidence="2">
    <location>
        <begin position="136"/>
        <end position="155"/>
    </location>
</feature>
<reference evidence="3 4" key="1">
    <citation type="submission" date="2024-06" db="EMBL/GenBank/DDBJ databases">
        <title>A chromosome-level genome assembly of beet webworm, Loxostege sticticalis.</title>
        <authorList>
            <person name="Zhang Y."/>
        </authorList>
    </citation>
    <scope>NUCLEOTIDE SEQUENCE [LARGE SCALE GENOMIC DNA]</scope>
    <source>
        <strain evidence="3">AQ028</strain>
        <tissue evidence="3">Male pupae</tissue>
    </source>
</reference>
<evidence type="ECO:0000256" key="1">
    <source>
        <dbReference type="SAM" id="Coils"/>
    </source>
</evidence>
<sequence length="391" mass="45397">MNSTPHKNIDISKNVINITTENFFETLSEPAADSDIEEDEETYMSQSRRQNRSCPDITINYREEYIEMEEKNAVLQTKLDSADKQIEELLLENSALKKQIVEYKMKIDNLKQICNSTASPRNLNVSSKKKHVLNKTAENLQKQTSQNTSDYTPTETNRRIKPKEKNLESPVSRQDKQTSIDGSRKLCIISNTRAKILQNAESSLNCTELCHYKTPQAGIKQLLQGIDKKLTNFTYRDYCIIFIGDTDFNETDSYHDLILFMRMTLQNVLNTNVIICLPTFRYSKYMNLYNRRIEMFNKLLFLDNAKYEYAYILDCNKNIEYVSEMYTGFKGVLKNNGYKIIFSDLNELILQISEFHNLDNFEPIQNQIGSPCSSIVGQDEELFRDQLSVGH</sequence>
<dbReference type="EMBL" id="JBEDNZ010000024">
    <property type="protein sequence ID" value="KAL0811231.1"/>
    <property type="molecule type" value="Genomic_DNA"/>
</dbReference>
<name>A0ABD0SEV1_LOXSC</name>
<gene>
    <name evidence="3" type="ORF">ABMA28_009660</name>
</gene>
<feature type="region of interest" description="Disordered" evidence="2">
    <location>
        <begin position="136"/>
        <end position="178"/>
    </location>
</feature>
<comment type="caution">
    <text evidence="3">The sequence shown here is derived from an EMBL/GenBank/DDBJ whole genome shotgun (WGS) entry which is preliminary data.</text>
</comment>
<accession>A0ABD0SEV1</accession>
<dbReference type="Proteomes" id="UP001549921">
    <property type="component" value="Unassembled WGS sequence"/>
</dbReference>
<feature type="compositionally biased region" description="Basic and acidic residues" evidence="2">
    <location>
        <begin position="163"/>
        <end position="178"/>
    </location>
</feature>
<organism evidence="3 4">
    <name type="scientific">Loxostege sticticalis</name>
    <name type="common">Beet webworm moth</name>
    <dbReference type="NCBI Taxonomy" id="481309"/>
    <lineage>
        <taxon>Eukaryota</taxon>
        <taxon>Metazoa</taxon>
        <taxon>Ecdysozoa</taxon>
        <taxon>Arthropoda</taxon>
        <taxon>Hexapoda</taxon>
        <taxon>Insecta</taxon>
        <taxon>Pterygota</taxon>
        <taxon>Neoptera</taxon>
        <taxon>Endopterygota</taxon>
        <taxon>Lepidoptera</taxon>
        <taxon>Glossata</taxon>
        <taxon>Ditrysia</taxon>
        <taxon>Pyraloidea</taxon>
        <taxon>Crambidae</taxon>
        <taxon>Pyraustinae</taxon>
        <taxon>Loxostege</taxon>
    </lineage>
</organism>
<feature type="coiled-coil region" evidence="1">
    <location>
        <begin position="65"/>
        <end position="113"/>
    </location>
</feature>
<proteinExistence type="predicted"/>
<evidence type="ECO:0000256" key="2">
    <source>
        <dbReference type="SAM" id="MobiDB-lite"/>
    </source>
</evidence>
<protein>
    <submittedName>
        <fullName evidence="3">Uncharacterized protein</fullName>
    </submittedName>
</protein>
<evidence type="ECO:0000313" key="3">
    <source>
        <dbReference type="EMBL" id="KAL0811231.1"/>
    </source>
</evidence>
<keyword evidence="1" id="KW-0175">Coiled coil</keyword>
<evidence type="ECO:0000313" key="4">
    <source>
        <dbReference type="Proteomes" id="UP001549921"/>
    </source>
</evidence>
<dbReference type="Gene3D" id="1.20.5.340">
    <property type="match status" value="1"/>
</dbReference>